<feature type="chain" id="PRO_5034100030" evidence="2">
    <location>
        <begin position="17"/>
        <end position="344"/>
    </location>
</feature>
<feature type="signal peptide" evidence="2">
    <location>
        <begin position="1"/>
        <end position="16"/>
    </location>
</feature>
<keyword evidence="2" id="KW-0732">Signal</keyword>
<gene>
    <name evidence="4" type="primary">LOC108675264</name>
</gene>
<dbReference type="OrthoDB" id="10617947at2759"/>
<reference evidence="4" key="1">
    <citation type="submission" date="2025-08" db="UniProtKB">
        <authorList>
            <consortium name="RefSeq"/>
        </authorList>
    </citation>
    <scope>IDENTIFICATION</scope>
    <source>
        <tissue evidence="4">Whole organism</tissue>
    </source>
</reference>
<dbReference type="Proteomes" id="UP000694843">
    <property type="component" value="Unplaced"/>
</dbReference>
<evidence type="ECO:0000313" key="4">
    <source>
        <dbReference type="RefSeq" id="XP_018018749.1"/>
    </source>
</evidence>
<feature type="region of interest" description="Disordered" evidence="1">
    <location>
        <begin position="283"/>
        <end position="303"/>
    </location>
</feature>
<keyword evidence="3" id="KW-1185">Reference proteome</keyword>
<name>A0A8B7NY63_HYAAZ</name>
<dbReference type="GeneID" id="108675264"/>
<accession>A0A8B7NY63</accession>
<dbReference type="RefSeq" id="XP_018018749.1">
    <property type="nucleotide sequence ID" value="XM_018163260.2"/>
</dbReference>
<sequence>MTGLCLVMSGVVAAAAFGVEEHLQPLDLPPGTREHFQNPGGAVAGQPANTQLLNVGPPLPSLNDLGGDFNSFGSDFNFGKPGLGSDLDFGKPHGGFESGIDFDSTGLKGGFGSDFDFGKIQGGFESSLDFGKPHGVQIDVGKPADVHLDFGGGIDFGKTGDGFKHDAGVVPHQEILHGGFDVQYGAPHSKGHKLSTGYSDFALGDFGPVKHDSVIGYDVPSKPKLHNFGSVHSSHGSAHSSVSIGSSGGFKPISHGSIPYGSNFNSYGPPAVSYGAPLKVHGPPPKPYRPAHQSYGPPPASYGPPPTPYLTSAVVIPLRPSHRPSGKGKGGGGYWKKFTGMFGK</sequence>
<evidence type="ECO:0000256" key="2">
    <source>
        <dbReference type="SAM" id="SignalP"/>
    </source>
</evidence>
<evidence type="ECO:0000256" key="1">
    <source>
        <dbReference type="SAM" id="MobiDB-lite"/>
    </source>
</evidence>
<proteinExistence type="predicted"/>
<dbReference type="KEGG" id="hazt:108675264"/>
<dbReference type="AlphaFoldDB" id="A0A8B7NY63"/>
<organism evidence="3 4">
    <name type="scientific">Hyalella azteca</name>
    <name type="common">Amphipod</name>
    <dbReference type="NCBI Taxonomy" id="294128"/>
    <lineage>
        <taxon>Eukaryota</taxon>
        <taxon>Metazoa</taxon>
        <taxon>Ecdysozoa</taxon>
        <taxon>Arthropoda</taxon>
        <taxon>Crustacea</taxon>
        <taxon>Multicrustacea</taxon>
        <taxon>Malacostraca</taxon>
        <taxon>Eumalacostraca</taxon>
        <taxon>Peracarida</taxon>
        <taxon>Amphipoda</taxon>
        <taxon>Senticaudata</taxon>
        <taxon>Talitrida</taxon>
        <taxon>Talitroidea</taxon>
        <taxon>Hyalellidae</taxon>
        <taxon>Hyalella</taxon>
    </lineage>
</organism>
<evidence type="ECO:0000313" key="3">
    <source>
        <dbReference type="Proteomes" id="UP000694843"/>
    </source>
</evidence>
<protein>
    <submittedName>
        <fullName evidence="4">Postacrosomal sheath WW domain-binding protein-like</fullName>
    </submittedName>
</protein>